<evidence type="ECO:0000313" key="3">
    <source>
        <dbReference type="Proteomes" id="UP000614601"/>
    </source>
</evidence>
<dbReference type="EMBL" id="CAJFCW020000001">
    <property type="protein sequence ID" value="CAG9079948.1"/>
    <property type="molecule type" value="Genomic_DNA"/>
</dbReference>
<keyword evidence="1" id="KW-0812">Transmembrane</keyword>
<dbReference type="OrthoDB" id="10399317at2759"/>
<proteinExistence type="predicted"/>
<keyword evidence="3" id="KW-1185">Reference proteome</keyword>
<sequence>MDVDNMHANPTVFDLQKLEKYTRNSRKLSISNADIPVFHLVLVIVSVLLICCSIFTAIGIYLRVLHLSRRHKRKRRNVEDGNKTVQAAQPLRVNVEEC</sequence>
<evidence type="ECO:0000256" key="1">
    <source>
        <dbReference type="SAM" id="Phobius"/>
    </source>
</evidence>
<reference evidence="2" key="1">
    <citation type="submission" date="2020-09" db="EMBL/GenBank/DDBJ databases">
        <authorList>
            <person name="Kikuchi T."/>
        </authorList>
    </citation>
    <scope>NUCLEOTIDE SEQUENCE</scope>
    <source>
        <strain evidence="2">SH1</strain>
    </source>
</reference>
<keyword evidence="1" id="KW-1133">Transmembrane helix</keyword>
<dbReference type="AlphaFoldDB" id="A0A811JRL4"/>
<accession>A0A811JRL4</accession>
<feature type="transmembrane region" description="Helical" evidence="1">
    <location>
        <begin position="37"/>
        <end position="65"/>
    </location>
</feature>
<dbReference type="Proteomes" id="UP000614601">
    <property type="component" value="Unassembled WGS sequence"/>
</dbReference>
<dbReference type="Proteomes" id="UP000783686">
    <property type="component" value="Unassembled WGS sequence"/>
</dbReference>
<keyword evidence="1" id="KW-0472">Membrane</keyword>
<comment type="caution">
    <text evidence="2">The sequence shown here is derived from an EMBL/GenBank/DDBJ whole genome shotgun (WGS) entry which is preliminary data.</text>
</comment>
<protein>
    <submittedName>
        <fullName evidence="2">Uncharacterized protein</fullName>
    </submittedName>
</protein>
<dbReference type="EMBL" id="CAJFDH010000001">
    <property type="protein sequence ID" value="CAD5205952.1"/>
    <property type="molecule type" value="Genomic_DNA"/>
</dbReference>
<name>A0A811JRL4_9BILA</name>
<evidence type="ECO:0000313" key="2">
    <source>
        <dbReference type="EMBL" id="CAD5205952.1"/>
    </source>
</evidence>
<gene>
    <name evidence="2" type="ORF">BOKJ2_LOCUS636</name>
</gene>
<organism evidence="2 3">
    <name type="scientific">Bursaphelenchus okinawaensis</name>
    <dbReference type="NCBI Taxonomy" id="465554"/>
    <lineage>
        <taxon>Eukaryota</taxon>
        <taxon>Metazoa</taxon>
        <taxon>Ecdysozoa</taxon>
        <taxon>Nematoda</taxon>
        <taxon>Chromadorea</taxon>
        <taxon>Rhabditida</taxon>
        <taxon>Tylenchina</taxon>
        <taxon>Tylenchomorpha</taxon>
        <taxon>Aphelenchoidea</taxon>
        <taxon>Aphelenchoididae</taxon>
        <taxon>Bursaphelenchus</taxon>
    </lineage>
</organism>